<evidence type="ECO:0000256" key="2">
    <source>
        <dbReference type="SAM" id="Phobius"/>
    </source>
</evidence>
<dbReference type="Proteomes" id="UP001500665">
    <property type="component" value="Unassembled WGS sequence"/>
</dbReference>
<evidence type="ECO:0000313" key="5">
    <source>
        <dbReference type="Proteomes" id="UP001500665"/>
    </source>
</evidence>
<feature type="domain" description="Alpha-(1-&gt;3)-arabinofuranosyltransferase N-terminal GT-C" evidence="3">
    <location>
        <begin position="27"/>
        <end position="685"/>
    </location>
</feature>
<dbReference type="EMBL" id="BAAAHH010000019">
    <property type="protein sequence ID" value="GAA0957567.1"/>
    <property type="molecule type" value="Genomic_DNA"/>
</dbReference>
<feature type="transmembrane region" description="Helical" evidence="2">
    <location>
        <begin position="176"/>
        <end position="206"/>
    </location>
</feature>
<keyword evidence="2" id="KW-0472">Membrane</keyword>
<feature type="transmembrane region" description="Helical" evidence="2">
    <location>
        <begin position="1253"/>
        <end position="1276"/>
    </location>
</feature>
<evidence type="ECO:0000259" key="3">
    <source>
        <dbReference type="Pfam" id="PF11847"/>
    </source>
</evidence>
<reference evidence="4 5" key="1">
    <citation type="journal article" date="2019" name="Int. J. Syst. Evol. Microbiol.">
        <title>The Global Catalogue of Microorganisms (GCM) 10K type strain sequencing project: providing services to taxonomists for standard genome sequencing and annotation.</title>
        <authorList>
            <consortium name="The Broad Institute Genomics Platform"/>
            <consortium name="The Broad Institute Genome Sequencing Center for Infectious Disease"/>
            <person name="Wu L."/>
            <person name="Ma J."/>
        </authorList>
    </citation>
    <scope>NUCLEOTIDE SEQUENCE [LARGE SCALE GENOMIC DNA]</scope>
    <source>
        <strain evidence="4 5">JCM 10696</strain>
    </source>
</reference>
<feature type="transmembrane region" description="Helical" evidence="2">
    <location>
        <begin position="20"/>
        <end position="40"/>
    </location>
</feature>
<keyword evidence="2" id="KW-1133">Transmembrane helix</keyword>
<feature type="transmembrane region" description="Helical" evidence="2">
    <location>
        <begin position="357"/>
        <end position="380"/>
    </location>
</feature>
<name>A0ABN1RID1_9ACTN</name>
<feature type="region of interest" description="Disordered" evidence="1">
    <location>
        <begin position="1341"/>
        <end position="1383"/>
    </location>
</feature>
<dbReference type="InterPro" id="IPR008979">
    <property type="entry name" value="Galactose-bd-like_sf"/>
</dbReference>
<keyword evidence="5" id="KW-1185">Reference proteome</keyword>
<feature type="transmembrane region" description="Helical" evidence="2">
    <location>
        <begin position="314"/>
        <end position="337"/>
    </location>
</feature>
<keyword evidence="2" id="KW-0812">Transmembrane</keyword>
<proteinExistence type="predicted"/>
<protein>
    <submittedName>
        <fullName evidence="4">Alpha-(1-&gt;3)-arabinofuranosyltransferase</fullName>
    </submittedName>
</protein>
<organism evidence="4 5">
    <name type="scientific">Actinocorallia libanotica</name>
    <dbReference type="NCBI Taxonomy" id="46162"/>
    <lineage>
        <taxon>Bacteria</taxon>
        <taxon>Bacillati</taxon>
        <taxon>Actinomycetota</taxon>
        <taxon>Actinomycetes</taxon>
        <taxon>Streptosporangiales</taxon>
        <taxon>Thermomonosporaceae</taxon>
        <taxon>Actinocorallia</taxon>
    </lineage>
</organism>
<feature type="transmembrane region" description="Helical" evidence="2">
    <location>
        <begin position="1310"/>
        <end position="1331"/>
    </location>
</feature>
<dbReference type="Gene3D" id="2.60.120.260">
    <property type="entry name" value="Galactose-binding domain-like"/>
    <property type="match status" value="1"/>
</dbReference>
<feature type="transmembrane region" description="Helical" evidence="2">
    <location>
        <begin position="288"/>
        <end position="307"/>
    </location>
</feature>
<accession>A0ABN1RID1</accession>
<evidence type="ECO:0000313" key="4">
    <source>
        <dbReference type="EMBL" id="GAA0957567.1"/>
    </source>
</evidence>
<dbReference type="Pfam" id="PF11847">
    <property type="entry name" value="GT-C_AftD"/>
    <property type="match status" value="1"/>
</dbReference>
<comment type="caution">
    <text evidence="4">The sequence shown here is derived from an EMBL/GenBank/DDBJ whole genome shotgun (WGS) entry which is preliminary data.</text>
</comment>
<feature type="transmembrane region" description="Helical" evidence="2">
    <location>
        <begin position="1283"/>
        <end position="1304"/>
    </location>
</feature>
<feature type="transmembrane region" description="Helical" evidence="2">
    <location>
        <begin position="102"/>
        <end position="119"/>
    </location>
</feature>
<dbReference type="SUPFAM" id="SSF49785">
    <property type="entry name" value="Galactose-binding domain-like"/>
    <property type="match status" value="1"/>
</dbReference>
<feature type="compositionally biased region" description="Basic and acidic residues" evidence="1">
    <location>
        <begin position="1347"/>
        <end position="1361"/>
    </location>
</feature>
<feature type="transmembrane region" description="Helical" evidence="2">
    <location>
        <begin position="1211"/>
        <end position="1233"/>
    </location>
</feature>
<gene>
    <name evidence="4" type="ORF">GCM10009550_45140</name>
</gene>
<dbReference type="InterPro" id="IPR021798">
    <property type="entry name" value="AftD_N"/>
</dbReference>
<feature type="transmembrane region" description="Helical" evidence="2">
    <location>
        <begin position="213"/>
        <end position="230"/>
    </location>
</feature>
<sequence length="1383" mass="146188">MPSSRTPPKTEHGASERTRILVSLLVLMSSAFTISPGRILPDTKLDMALNPSGFLERALHMWDPAVSLGQVQNQAYGYFFPMGPFYLLGDLLRLPPWITQRLWLGLVLCTAFLGVVKLARAMGIGGPGTRLLAGFAYALAPRAQVLIGTNSSEFWPTAVLPWMLLPLVTVRSPRRAAALSALAVVACGGINATAELAVLVVPLLYLLWYRRRLLLWWLPLVAAASFWWLAPTYLMGRHIFEFLPYTETATTTTSVTSVPNVLRGASQWTAHLPTGFSPWWPAGYDLASSPWLIAVTLLVSGLGMYGLRRTPHRPFLAASLLLGMAVIVTGHSGTLFADHFRDLLDGPLAAFRNLHKFDALIRLPLALGLACLVPAGVAAVHGRASVVWQKALGALERRGLPPWGRPLENAWQAIRRHGVAWSAAVMLTALAAVPVVSPGLGIPDAPRGIPRYLKDATGWLNERAGHEDGAILALPGQQFGQYLYGQMMDDPLQSLLEGRWATRMVTPGGSAGMARLMETIDERFAAGRGSSGLAEVLARMGVRYVLVRNDLDRRVVDGAWPARLHDALAAMPEIRRVAAFGDPVGAKITDAVGSVDQEYPPVEIYEVPGAAPVAALAGGEPLRVDGGPESLIALADQGLLAGGRPVLVNDGDPDVVTDTLRRREVAFSDLRGGSSPTMEADEPYSGNAPVKDFTEPGWAERQAVAELSGIGSVSASSSAADVSALTSGDSIARHPFAALDGDPATQWTSSGWSGGHGEWLKVGFEEALEPGEIRVAFGLGDLLGPAVREVAVETAAGRVVQRVRRTGDAQPLRTPSGATTWLRIEITRVAASAETIGTRVAISELTVPGVSPRRSIVVPGSAGAQVFTGLNGYAPACMRGSRVWVCSPYLSSQGEEGGSFDRVFTGSGENVRLTGTAILTGARKIAALTGAQGVSASSQLVDHPAAMARSAFDGDRATSWISSPDDDGPTLTRDLGSVRTLSRLEFRFPGKRGITRVAVRGDDGQSREGLISKKGVFAFAPLKTEKITIEFPGISGIQVTEVAVPGVPSLRAEGTVPPRCGTGPVFTLGSTRIETRLVDAARTDLLAGRAVRYASCAEVATGTGRRTLGSSSSFLIATAALLPAGSLPQAASPAEPGEGVSVLRWDSTRREVSVKSSGAGYLTVPENLNRGWKADLDGQPLKAVRLDGWKQAWELPAGSSGTVRLVYEPDLAYRLCLLAGGILVLLIAVLAALPGTGPVLRPAAGRAPALRWAAPFFGLWTAGPLGLVAGAAAVPLARRLPGVALPALVGLAAFSTALAGRLRFGGPPDVYALLAEGLPALLCVLAAALLLSPPAEPLRGSLDEEVAERREHEGEHHRDAQDEPEVAEVLRPSGEGVPELDHR</sequence>
<evidence type="ECO:0000256" key="1">
    <source>
        <dbReference type="SAM" id="MobiDB-lite"/>
    </source>
</evidence>